<comment type="cofactor">
    <cofactor evidence="1">
        <name>pantetheine 4'-phosphate</name>
        <dbReference type="ChEBI" id="CHEBI:47942"/>
    </cofactor>
</comment>
<dbReference type="GO" id="GO:0005829">
    <property type="term" value="C:cytosol"/>
    <property type="evidence" value="ECO:0007669"/>
    <property type="project" value="TreeGrafter"/>
</dbReference>
<reference evidence="5 6" key="1">
    <citation type="submission" date="2018-03" db="EMBL/GenBank/DDBJ databases">
        <title>Genomic Encyclopedia of Archaeal and Bacterial Type Strains, Phase II (KMG-II): from individual species to whole genera.</title>
        <authorList>
            <person name="Goeker M."/>
        </authorList>
    </citation>
    <scope>NUCLEOTIDE SEQUENCE [LARGE SCALE GENOMIC DNA]</scope>
    <source>
        <strain evidence="5 6">DSM 45348</strain>
    </source>
</reference>
<dbReference type="InterPro" id="IPR036736">
    <property type="entry name" value="ACP-like_sf"/>
</dbReference>
<keyword evidence="2" id="KW-0596">Phosphopantetheine</keyword>
<dbReference type="PANTHER" id="PTHR45527:SF1">
    <property type="entry name" value="FATTY ACID SYNTHASE"/>
    <property type="match status" value="1"/>
</dbReference>
<evidence type="ECO:0000256" key="3">
    <source>
        <dbReference type="ARBA" id="ARBA00022553"/>
    </source>
</evidence>
<dbReference type="PROSITE" id="PS50075">
    <property type="entry name" value="CARRIER"/>
    <property type="match status" value="1"/>
</dbReference>
<gene>
    <name evidence="5" type="ORF">CLV70_10262</name>
</gene>
<dbReference type="SUPFAM" id="SSF47336">
    <property type="entry name" value="ACP-like"/>
    <property type="match status" value="1"/>
</dbReference>
<dbReference type="Pfam" id="PF00550">
    <property type="entry name" value="PP-binding"/>
    <property type="match status" value="1"/>
</dbReference>
<dbReference type="FunFam" id="1.10.1200.10:FF:000005">
    <property type="entry name" value="Nonribosomal peptide synthetase 1"/>
    <property type="match status" value="1"/>
</dbReference>
<evidence type="ECO:0000313" key="6">
    <source>
        <dbReference type="Proteomes" id="UP000239209"/>
    </source>
</evidence>
<evidence type="ECO:0000256" key="1">
    <source>
        <dbReference type="ARBA" id="ARBA00001957"/>
    </source>
</evidence>
<dbReference type="RefSeq" id="WP_106125094.1">
    <property type="nucleotide sequence ID" value="NZ_PVZG01000002.1"/>
</dbReference>
<comment type="caution">
    <text evidence="5">The sequence shown here is derived from an EMBL/GenBank/DDBJ whole genome shotgun (WGS) entry which is preliminary data.</text>
</comment>
<name>A0A2T0SEN1_9ACTN</name>
<keyword evidence="6" id="KW-1185">Reference proteome</keyword>
<protein>
    <submittedName>
        <fullName evidence="5">Phosphopantetheine binding protein</fullName>
    </submittedName>
</protein>
<dbReference type="GO" id="GO:0044550">
    <property type="term" value="P:secondary metabolite biosynthetic process"/>
    <property type="evidence" value="ECO:0007669"/>
    <property type="project" value="TreeGrafter"/>
</dbReference>
<dbReference type="Proteomes" id="UP000239209">
    <property type="component" value="Unassembled WGS sequence"/>
</dbReference>
<keyword evidence="3" id="KW-0597">Phosphoprotein</keyword>
<proteinExistence type="predicted"/>
<organism evidence="5 6">
    <name type="scientific">Pseudosporangium ferrugineum</name>
    <dbReference type="NCBI Taxonomy" id="439699"/>
    <lineage>
        <taxon>Bacteria</taxon>
        <taxon>Bacillati</taxon>
        <taxon>Actinomycetota</taxon>
        <taxon>Actinomycetes</taxon>
        <taxon>Micromonosporales</taxon>
        <taxon>Micromonosporaceae</taxon>
        <taxon>Pseudosporangium</taxon>
    </lineage>
</organism>
<dbReference type="InterPro" id="IPR006162">
    <property type="entry name" value="Ppantetheine_attach_site"/>
</dbReference>
<dbReference type="InterPro" id="IPR020806">
    <property type="entry name" value="PKS_PP-bd"/>
</dbReference>
<dbReference type="EMBL" id="PVZG01000002">
    <property type="protein sequence ID" value="PRY31851.1"/>
    <property type="molecule type" value="Genomic_DNA"/>
</dbReference>
<sequence length="85" mass="9443">MQDVTDETRVLALAQLWKDVLGVEQVDEHDDFFALGGHSLTALDLTTRIREELELDVRLAHVFDNTTFGAMTEIVRTAAPATGPF</sequence>
<dbReference type="GO" id="GO:0031177">
    <property type="term" value="F:phosphopantetheine binding"/>
    <property type="evidence" value="ECO:0007669"/>
    <property type="project" value="InterPro"/>
</dbReference>
<accession>A0A2T0SEN1</accession>
<dbReference type="AlphaFoldDB" id="A0A2T0SEN1"/>
<dbReference type="OrthoDB" id="518159at2"/>
<dbReference type="GO" id="GO:0043041">
    <property type="term" value="P:amino acid activation for nonribosomal peptide biosynthetic process"/>
    <property type="evidence" value="ECO:0007669"/>
    <property type="project" value="TreeGrafter"/>
</dbReference>
<dbReference type="Gene3D" id="1.10.1200.10">
    <property type="entry name" value="ACP-like"/>
    <property type="match status" value="1"/>
</dbReference>
<evidence type="ECO:0000259" key="4">
    <source>
        <dbReference type="PROSITE" id="PS50075"/>
    </source>
</evidence>
<dbReference type="PANTHER" id="PTHR45527">
    <property type="entry name" value="NONRIBOSOMAL PEPTIDE SYNTHETASE"/>
    <property type="match status" value="1"/>
</dbReference>
<dbReference type="PROSITE" id="PS00012">
    <property type="entry name" value="PHOSPHOPANTETHEINE"/>
    <property type="match status" value="1"/>
</dbReference>
<feature type="domain" description="Carrier" evidence="4">
    <location>
        <begin position="4"/>
        <end position="79"/>
    </location>
</feature>
<dbReference type="SMART" id="SM00823">
    <property type="entry name" value="PKS_PP"/>
    <property type="match status" value="1"/>
</dbReference>
<evidence type="ECO:0000256" key="2">
    <source>
        <dbReference type="ARBA" id="ARBA00022450"/>
    </source>
</evidence>
<dbReference type="InterPro" id="IPR009081">
    <property type="entry name" value="PP-bd_ACP"/>
</dbReference>
<evidence type="ECO:0000313" key="5">
    <source>
        <dbReference type="EMBL" id="PRY31851.1"/>
    </source>
</evidence>